<protein>
    <submittedName>
        <fullName evidence="3">Uncharacterized protein</fullName>
    </submittedName>
</protein>
<dbReference type="RefSeq" id="WP_169658014.1">
    <property type="nucleotide sequence ID" value="NZ_JABANE010000047.1"/>
</dbReference>
<dbReference type="Proteomes" id="UP000576082">
    <property type="component" value="Unassembled WGS sequence"/>
</dbReference>
<dbReference type="AlphaFoldDB" id="A0A7X9RW24"/>
<evidence type="ECO:0000256" key="2">
    <source>
        <dbReference type="SAM" id="SignalP"/>
    </source>
</evidence>
<accession>A0A7X9RW24</accession>
<evidence type="ECO:0000313" key="4">
    <source>
        <dbReference type="Proteomes" id="UP000576082"/>
    </source>
</evidence>
<feature type="signal peptide" evidence="2">
    <location>
        <begin position="1"/>
        <end position="17"/>
    </location>
</feature>
<dbReference type="EMBL" id="JABANE010000047">
    <property type="protein sequence ID" value="NME69758.1"/>
    <property type="molecule type" value="Genomic_DNA"/>
</dbReference>
<feature type="compositionally biased region" description="Low complexity" evidence="1">
    <location>
        <begin position="73"/>
        <end position="121"/>
    </location>
</feature>
<feature type="chain" id="PRO_5031033283" evidence="2">
    <location>
        <begin position="18"/>
        <end position="121"/>
    </location>
</feature>
<organism evidence="3 4">
    <name type="scientific">Flammeovirga aprica JL-4</name>
    <dbReference type="NCBI Taxonomy" id="694437"/>
    <lineage>
        <taxon>Bacteria</taxon>
        <taxon>Pseudomonadati</taxon>
        <taxon>Bacteroidota</taxon>
        <taxon>Cytophagia</taxon>
        <taxon>Cytophagales</taxon>
        <taxon>Flammeovirgaceae</taxon>
        <taxon>Flammeovirga</taxon>
    </lineage>
</organism>
<comment type="caution">
    <text evidence="3">The sequence shown here is derived from an EMBL/GenBank/DDBJ whole genome shotgun (WGS) entry which is preliminary data.</text>
</comment>
<proteinExistence type="predicted"/>
<sequence>MKFLAIALALTFSTAIATPIATKYYICGTSKVAHIKKDCPALKKCKNKVTEVTSLKSGMSVCKFKSGCNVGGTSPQKKATTSSSATKKSSTSSSSDTKKTSTSSSSQKKTSSSSSSSTKKK</sequence>
<evidence type="ECO:0000256" key="1">
    <source>
        <dbReference type="SAM" id="MobiDB-lite"/>
    </source>
</evidence>
<evidence type="ECO:0000313" key="3">
    <source>
        <dbReference type="EMBL" id="NME69758.1"/>
    </source>
</evidence>
<feature type="region of interest" description="Disordered" evidence="1">
    <location>
        <begin position="66"/>
        <end position="121"/>
    </location>
</feature>
<keyword evidence="4" id="KW-1185">Reference proteome</keyword>
<name>A0A7X9RW24_9BACT</name>
<reference evidence="3 4" key="1">
    <citation type="submission" date="2020-04" db="EMBL/GenBank/DDBJ databases">
        <title>Flammeovirga sp. SR4, a novel species isolated from seawater.</title>
        <authorList>
            <person name="Wang X."/>
        </authorList>
    </citation>
    <scope>NUCLEOTIDE SEQUENCE [LARGE SCALE GENOMIC DNA]</scope>
    <source>
        <strain evidence="3 4">ATCC 23126</strain>
    </source>
</reference>
<keyword evidence="2" id="KW-0732">Signal</keyword>
<gene>
    <name evidence="3" type="ORF">HHU12_17415</name>
</gene>